<protein>
    <submittedName>
        <fullName evidence="9">Glycoside hydrolase family 65 protein</fullName>
    </submittedName>
</protein>
<dbReference type="FunFam" id="1.50.10.10:FF:000053">
    <property type="entry name" value="Putative glycosyl hydrolase"/>
    <property type="match status" value="1"/>
</dbReference>
<dbReference type="InterPro" id="IPR012341">
    <property type="entry name" value="6hp_glycosidase-like_sf"/>
</dbReference>
<dbReference type="Gene3D" id="1.50.10.10">
    <property type="match status" value="1"/>
</dbReference>
<dbReference type="RefSeq" id="WP_202857221.1">
    <property type="nucleotide sequence ID" value="NZ_JAEUGD010000053.1"/>
</dbReference>
<dbReference type="AlphaFoldDB" id="A0A937FZ52"/>
<feature type="domain" description="Glycoside hydrolase family 65 N-terminal" evidence="8">
    <location>
        <begin position="8"/>
        <end position="262"/>
    </location>
</feature>
<evidence type="ECO:0000256" key="1">
    <source>
        <dbReference type="ARBA" id="ARBA00006768"/>
    </source>
</evidence>
<gene>
    <name evidence="9" type="ORF">JMN32_15295</name>
</gene>
<dbReference type="Gene3D" id="2.60.420.10">
    <property type="entry name" value="Maltose phosphorylase, domain 3"/>
    <property type="match status" value="1"/>
</dbReference>
<accession>A0A937FZ52</accession>
<evidence type="ECO:0000313" key="9">
    <source>
        <dbReference type="EMBL" id="MBL6447682.1"/>
    </source>
</evidence>
<dbReference type="InterPro" id="IPR008928">
    <property type="entry name" value="6-hairpin_glycosidase_sf"/>
</dbReference>
<dbReference type="InterPro" id="IPR005194">
    <property type="entry name" value="Glyco_hydro_65_C"/>
</dbReference>
<dbReference type="InterPro" id="IPR005196">
    <property type="entry name" value="Glyco_hydro_65_N"/>
</dbReference>
<keyword evidence="3" id="KW-0808">Transferase</keyword>
<dbReference type="GO" id="GO:0030246">
    <property type="term" value="F:carbohydrate binding"/>
    <property type="evidence" value="ECO:0007669"/>
    <property type="project" value="InterPro"/>
</dbReference>
<evidence type="ECO:0000256" key="2">
    <source>
        <dbReference type="ARBA" id="ARBA00022676"/>
    </source>
</evidence>
<sequence length="795" mass="92552">MSDWKLIYTDLKKEQEGLRESLCALGNGYFATRGAAEESEADGVHYPGTYLAGGYNRLKSELAGKTIENEDLVNWPNWLPLSFRLENDKNWFRLETKQVLSYRQELDLSEGLFRREMHVRDEKNRETRILSTRMVSMDNPHLAAIRWEFEPVNWSGTVMIRSAIDGSVKNEGVKRYQALNSQHLKIIEQGETDDVIYLLVQSNQSRIYMAQAARCQVFFKNKSVATKRESLQEEGKISERLSFHVSQGKTVKIEKIVVLSTSKDRATSDPLDNALEVLCDEPDFSTLQARHSRAWKRLWKQFGISLKSRGNSQFLLRLHIFHILQTSSVHTIGRDVGIPARGWHGEAYRGHIFWDELFIFPLLNYRLPDLTRSLLLYRYYRLRAAKKLAAKEGFAGVMFPWQSGSSGREESQVMHLNPRSGKWVPDNTYLQRHVNLAIAYNIWQYYEVTGDMNFMKYYGVEMLLEIARFFAGITTWSESKQRYEIRKVVGPDEFHTAYPESNEPGIDNNAYTNVVTSWLFSHALKAFDIIDTSRQETLKQKLQVDDREFRKWEEISKKLFVPFMEEGIIAQFEGYEQLREFDWEGYRKRYPDIKRLDRILDAEGDSVNDYKAAKQADVLMLFYLFSSEELVDLFQNMEYEFNPEWIPENIKYYVSRTSDGSTLSRVVRSWVEARSDRECAWSCFREAVVSDFEDIQGGTTPEGIHLGSMAGTVDIIQRCFTGLEVRDNILWINPCFPNEISSFSMQINYRGTWLFLDFSGTQCRIELKDETDSPIKIKFRDQFFEISGKTTKVVS</sequence>
<dbReference type="Pfam" id="PF03636">
    <property type="entry name" value="Glyco_hydro_65N"/>
    <property type="match status" value="1"/>
</dbReference>
<evidence type="ECO:0000313" key="10">
    <source>
        <dbReference type="Proteomes" id="UP000614216"/>
    </source>
</evidence>
<feature type="binding site" evidence="5">
    <location>
        <begin position="354"/>
        <end position="355"/>
    </location>
    <ligand>
        <name>substrate</name>
    </ligand>
</feature>
<name>A0A937FZ52_9BACT</name>
<dbReference type="PANTHER" id="PTHR11051">
    <property type="entry name" value="GLYCOSYL HYDROLASE-RELATED"/>
    <property type="match status" value="1"/>
</dbReference>
<dbReference type="PANTHER" id="PTHR11051:SF8">
    <property type="entry name" value="PROTEIN-GLUCOSYLGALACTOSYLHYDROXYLYSINE GLUCOSIDASE"/>
    <property type="match status" value="1"/>
</dbReference>
<dbReference type="InterPro" id="IPR037018">
    <property type="entry name" value="GH65_N"/>
</dbReference>
<evidence type="ECO:0000256" key="4">
    <source>
        <dbReference type="PIRSR" id="PIRSR036289-50"/>
    </source>
</evidence>
<feature type="domain" description="Glycoside hydrolase family 65 central catalytic" evidence="6">
    <location>
        <begin position="317"/>
        <end position="713"/>
    </location>
</feature>
<evidence type="ECO:0000256" key="5">
    <source>
        <dbReference type="PIRSR" id="PIRSR036289-51"/>
    </source>
</evidence>
<proteinExistence type="inferred from homology"/>
<dbReference type="SUPFAM" id="SSF48208">
    <property type="entry name" value="Six-hairpin glycosidases"/>
    <property type="match status" value="1"/>
</dbReference>
<dbReference type="Pfam" id="PF03632">
    <property type="entry name" value="Glyco_hydro_65m"/>
    <property type="match status" value="1"/>
</dbReference>
<organism evidence="9 10">
    <name type="scientific">Fulvivirga marina</name>
    <dbReference type="NCBI Taxonomy" id="2494733"/>
    <lineage>
        <taxon>Bacteria</taxon>
        <taxon>Pseudomonadati</taxon>
        <taxon>Bacteroidota</taxon>
        <taxon>Cytophagia</taxon>
        <taxon>Cytophagales</taxon>
        <taxon>Fulvivirgaceae</taxon>
        <taxon>Fulvivirga</taxon>
    </lineage>
</organism>
<dbReference type="PIRSF" id="PIRSF036289">
    <property type="entry name" value="Glycosyl_hydrolase_malt_phosph"/>
    <property type="match status" value="1"/>
</dbReference>
<evidence type="ECO:0000259" key="8">
    <source>
        <dbReference type="Pfam" id="PF03636"/>
    </source>
</evidence>
<dbReference type="InterPro" id="IPR011013">
    <property type="entry name" value="Gal_mutarotase_sf_dom"/>
</dbReference>
<keyword evidence="2" id="KW-0328">Glycosyltransferase</keyword>
<reference evidence="9" key="1">
    <citation type="submission" date="2021-01" db="EMBL/GenBank/DDBJ databases">
        <title>Fulvivirga kasyanovii gen. nov., sp nov., a novel member of the phylum Bacteroidetes isolated from seawater in a mussel farm.</title>
        <authorList>
            <person name="Zhao L.-H."/>
            <person name="Wang Z.-J."/>
        </authorList>
    </citation>
    <scope>NUCLEOTIDE SEQUENCE</scope>
    <source>
        <strain evidence="9">29W222</strain>
    </source>
</reference>
<keyword evidence="10" id="KW-1185">Reference proteome</keyword>
<feature type="domain" description="Glycoside hydrolase family 65 C-terminal" evidence="7">
    <location>
        <begin position="723"/>
        <end position="782"/>
    </location>
</feature>
<keyword evidence="9" id="KW-0378">Hydrolase</keyword>
<comment type="caution">
    <text evidence="9">The sequence shown here is derived from an EMBL/GenBank/DDBJ whole genome shotgun (WGS) entry which is preliminary data.</text>
</comment>
<feature type="active site" description="Proton donor" evidence="4">
    <location>
        <position position="493"/>
    </location>
</feature>
<dbReference type="InterPro" id="IPR005195">
    <property type="entry name" value="Glyco_hydro_65_M"/>
</dbReference>
<dbReference type="Proteomes" id="UP000614216">
    <property type="component" value="Unassembled WGS sequence"/>
</dbReference>
<dbReference type="Gene3D" id="2.70.98.40">
    <property type="entry name" value="Glycoside hydrolase, family 65, N-terminal domain"/>
    <property type="match status" value="1"/>
</dbReference>
<dbReference type="GO" id="GO:0005975">
    <property type="term" value="P:carbohydrate metabolic process"/>
    <property type="evidence" value="ECO:0007669"/>
    <property type="project" value="InterPro"/>
</dbReference>
<comment type="similarity">
    <text evidence="1">Belongs to the glycosyl hydrolase 65 family.</text>
</comment>
<dbReference type="InterPro" id="IPR017045">
    <property type="entry name" value="Malt_Pase/Glycosyl_Hdrlase"/>
</dbReference>
<dbReference type="GO" id="GO:0016757">
    <property type="term" value="F:glycosyltransferase activity"/>
    <property type="evidence" value="ECO:0007669"/>
    <property type="project" value="UniProtKB-KW"/>
</dbReference>
<evidence type="ECO:0000256" key="3">
    <source>
        <dbReference type="ARBA" id="ARBA00022679"/>
    </source>
</evidence>
<evidence type="ECO:0000259" key="6">
    <source>
        <dbReference type="Pfam" id="PF03632"/>
    </source>
</evidence>
<dbReference type="GO" id="GO:0004553">
    <property type="term" value="F:hydrolase activity, hydrolyzing O-glycosyl compounds"/>
    <property type="evidence" value="ECO:0007669"/>
    <property type="project" value="TreeGrafter"/>
</dbReference>
<evidence type="ECO:0000259" key="7">
    <source>
        <dbReference type="Pfam" id="PF03633"/>
    </source>
</evidence>
<dbReference type="Pfam" id="PF03633">
    <property type="entry name" value="Glyco_hydro_65C"/>
    <property type="match status" value="1"/>
</dbReference>
<feature type="binding site" evidence="5">
    <location>
        <begin position="614"/>
        <end position="615"/>
    </location>
    <ligand>
        <name>substrate</name>
    </ligand>
</feature>
<dbReference type="EMBL" id="JAEUGD010000053">
    <property type="protein sequence ID" value="MBL6447682.1"/>
    <property type="molecule type" value="Genomic_DNA"/>
</dbReference>
<dbReference type="SUPFAM" id="SSF74650">
    <property type="entry name" value="Galactose mutarotase-like"/>
    <property type="match status" value="1"/>
</dbReference>